<reference evidence="1" key="1">
    <citation type="submission" date="2018-05" db="EMBL/GenBank/DDBJ databases">
        <authorList>
            <person name="Lanie J.A."/>
            <person name="Ng W.-L."/>
            <person name="Kazmierczak K.M."/>
            <person name="Andrzejewski T.M."/>
            <person name="Davidsen T.M."/>
            <person name="Wayne K.J."/>
            <person name="Tettelin H."/>
            <person name="Glass J.I."/>
            <person name="Rusch D."/>
            <person name="Podicherti R."/>
            <person name="Tsui H.-C.T."/>
            <person name="Winkler M.E."/>
        </authorList>
    </citation>
    <scope>NUCLEOTIDE SEQUENCE</scope>
</reference>
<protein>
    <submittedName>
        <fullName evidence="1">Uncharacterized protein</fullName>
    </submittedName>
</protein>
<sequence>MKKLKEVEETRKKYHKDPLLNSVHRSSLMVPELDDSIAEISFLNHFLIKRNHKKVACIITAIGKNGQKIESKLYHIEEPRVYVFTLTGMVEDPVSNYMVEFYSVDNLFIPFPAVMVNHRNKKFLNQVHSFNRVLNDIFENDDINSNQVKESSVDLVVNQNTDTCLLFTAGPMGCKGSLEIEIENSNKIFKTMRELDVSRFGSKMISLQETFHDMPDNFKGIIKAKQPNQLLFYGRLLSGQWLKDDKVFTANHSYYDSSTVKEYWNDNQPSERQYPFFSELNNSIKIYPIASPSHLRISVYANSKDGSKVLDDVHVNDLTSPSNEFVDFNVNSIIEKYNIKKDDVSSYGVKAEVIGSSKMPTRVGHQLVLGGGGLESSINTVLNNPNKFIPKGRKSMKWGQIVIGGGFDSFV</sequence>
<name>A0A381Y106_9ZZZZ</name>
<dbReference type="AlphaFoldDB" id="A0A381Y106"/>
<accession>A0A381Y106</accession>
<organism evidence="1">
    <name type="scientific">marine metagenome</name>
    <dbReference type="NCBI Taxonomy" id="408172"/>
    <lineage>
        <taxon>unclassified sequences</taxon>
        <taxon>metagenomes</taxon>
        <taxon>ecological metagenomes</taxon>
    </lineage>
</organism>
<evidence type="ECO:0000313" key="1">
    <source>
        <dbReference type="EMBL" id="SVA70786.1"/>
    </source>
</evidence>
<gene>
    <name evidence="1" type="ORF">METZ01_LOCUS123640</name>
</gene>
<dbReference type="EMBL" id="UINC01017141">
    <property type="protein sequence ID" value="SVA70786.1"/>
    <property type="molecule type" value="Genomic_DNA"/>
</dbReference>
<feature type="non-terminal residue" evidence="1">
    <location>
        <position position="411"/>
    </location>
</feature>
<proteinExistence type="predicted"/>